<dbReference type="AlphaFoldDB" id="A0A1Y2SU27"/>
<evidence type="ECO:0000313" key="1">
    <source>
        <dbReference type="EMBL" id="OTA29870.1"/>
    </source>
</evidence>
<dbReference type="EMBL" id="NEKC01000003">
    <property type="protein sequence ID" value="OTA29870.1"/>
    <property type="molecule type" value="Genomic_DNA"/>
</dbReference>
<gene>
    <name evidence="1" type="ORF">B9T39_01970</name>
</gene>
<evidence type="ECO:0000313" key="2">
    <source>
        <dbReference type="Proteomes" id="UP000243540"/>
    </source>
</evidence>
<dbReference type="Proteomes" id="UP000243540">
    <property type="component" value="Unassembled WGS sequence"/>
</dbReference>
<sequence>MATLTFPCTLASRIHSIGSELLCTLHISTPYAGRHEVTALARGEVFTRKLIARNLSEGAPLLVTARVEFNADTGMIEEPFELLAVGFDAIIGDEDEAPRR</sequence>
<comment type="caution">
    <text evidence="1">The sequence shown here is derived from an EMBL/GenBank/DDBJ whole genome shotgun (WGS) entry which is preliminary data.</text>
</comment>
<organism evidence="1 2">
    <name type="scientific">Alloscardovia macacae</name>
    <dbReference type="NCBI Taxonomy" id="1160091"/>
    <lineage>
        <taxon>Bacteria</taxon>
        <taxon>Bacillati</taxon>
        <taxon>Actinomycetota</taxon>
        <taxon>Actinomycetes</taxon>
        <taxon>Bifidobacteriales</taxon>
        <taxon>Bifidobacteriaceae</taxon>
        <taxon>Alloscardovia</taxon>
    </lineage>
</organism>
<protein>
    <submittedName>
        <fullName evidence="1">Uncharacterized protein</fullName>
    </submittedName>
</protein>
<name>A0A1Y2SU27_9BIFI</name>
<accession>A0A1Y2SU27</accession>
<dbReference type="RefSeq" id="WP_086106156.1">
    <property type="nucleotide sequence ID" value="NZ_NEKB01000009.1"/>
</dbReference>
<dbReference type="STRING" id="1160091.B9T39_01970"/>
<proteinExistence type="predicted"/>
<reference evidence="1 2" key="1">
    <citation type="submission" date="2017-04" db="EMBL/GenBank/DDBJ databases">
        <title>Draft genome sequences of Alloscardovia macacae UMA81211 and UMA81212 isolated from the feces of a rhesus macaque (Macaca mulatta).</title>
        <authorList>
            <person name="Albert K."/>
            <person name="Sela D.A."/>
        </authorList>
    </citation>
    <scope>NUCLEOTIDE SEQUENCE [LARGE SCALE GENOMIC DNA]</scope>
    <source>
        <strain evidence="1 2">UMA81212</strain>
    </source>
</reference>